<dbReference type="Pfam" id="PF07331">
    <property type="entry name" value="TctB"/>
    <property type="match status" value="1"/>
</dbReference>
<feature type="transmembrane region" description="Helical" evidence="1">
    <location>
        <begin position="6"/>
        <end position="27"/>
    </location>
</feature>
<accession>A0A4R6U2H5</accession>
<dbReference type="Proteomes" id="UP000295510">
    <property type="component" value="Unassembled WGS sequence"/>
</dbReference>
<keyword evidence="1" id="KW-0812">Transmembrane</keyword>
<dbReference type="InterPro" id="IPR009936">
    <property type="entry name" value="DUF1468"/>
</dbReference>
<dbReference type="EMBL" id="SNYL01000018">
    <property type="protein sequence ID" value="TDQ39846.1"/>
    <property type="molecule type" value="Genomic_DNA"/>
</dbReference>
<evidence type="ECO:0000256" key="1">
    <source>
        <dbReference type="SAM" id="Phobius"/>
    </source>
</evidence>
<sequence>MWNRDYRDVIGGLAMMAIGIFVAWHAYQEYDMGQLNRMGPGFFPVSLGVLLAVLGLFITIPALLREGSPVKVELKTLVLVTVSIGVFALLLKPLGIVLATVVAVLVSSLADRQITWKGRIAVAVGVAAVTWVVFIKGLSMVLPVWPWSP</sequence>
<feature type="transmembrane region" description="Helical" evidence="1">
    <location>
        <begin position="39"/>
        <end position="64"/>
    </location>
</feature>
<proteinExistence type="predicted"/>
<reference evidence="3 4" key="1">
    <citation type="submission" date="2019-03" db="EMBL/GenBank/DDBJ databases">
        <title>Genomic Encyclopedia of Type Strains, Phase IV (KMG-IV): sequencing the most valuable type-strain genomes for metagenomic binning, comparative biology and taxonomic classification.</title>
        <authorList>
            <person name="Goeker M."/>
        </authorList>
    </citation>
    <scope>NUCLEOTIDE SEQUENCE [LARGE SCALE GENOMIC DNA]</scope>
    <source>
        <strain evidence="3 4">DSM 19605</strain>
    </source>
</reference>
<organism evidence="3 4">
    <name type="scientific">Tepidicella xavieri</name>
    <dbReference type="NCBI Taxonomy" id="360241"/>
    <lineage>
        <taxon>Bacteria</taxon>
        <taxon>Pseudomonadati</taxon>
        <taxon>Pseudomonadota</taxon>
        <taxon>Betaproteobacteria</taxon>
        <taxon>Burkholderiales</taxon>
        <taxon>Tepidicella</taxon>
    </lineage>
</organism>
<feature type="transmembrane region" description="Helical" evidence="1">
    <location>
        <begin position="76"/>
        <end position="109"/>
    </location>
</feature>
<evidence type="ECO:0000259" key="2">
    <source>
        <dbReference type="Pfam" id="PF07331"/>
    </source>
</evidence>
<dbReference type="OrthoDB" id="7029611at2"/>
<dbReference type="AlphaFoldDB" id="A0A4R6U2H5"/>
<evidence type="ECO:0000313" key="3">
    <source>
        <dbReference type="EMBL" id="TDQ39846.1"/>
    </source>
</evidence>
<keyword evidence="1" id="KW-1133">Transmembrane helix</keyword>
<keyword evidence="4" id="KW-1185">Reference proteome</keyword>
<evidence type="ECO:0000313" key="4">
    <source>
        <dbReference type="Proteomes" id="UP000295510"/>
    </source>
</evidence>
<feature type="domain" description="DUF1468" evidence="2">
    <location>
        <begin position="10"/>
        <end position="143"/>
    </location>
</feature>
<gene>
    <name evidence="3" type="ORF">DFR43_11822</name>
</gene>
<protein>
    <submittedName>
        <fullName evidence="3">Tripartite tricarboxylate transporter TctB family protein</fullName>
    </submittedName>
</protein>
<keyword evidence="1" id="KW-0472">Membrane</keyword>
<comment type="caution">
    <text evidence="3">The sequence shown here is derived from an EMBL/GenBank/DDBJ whole genome shotgun (WGS) entry which is preliminary data.</text>
</comment>
<dbReference type="RefSeq" id="WP_133599062.1">
    <property type="nucleotide sequence ID" value="NZ_SNYL01000018.1"/>
</dbReference>
<name>A0A4R6U2H5_9BURK</name>
<feature type="transmembrane region" description="Helical" evidence="1">
    <location>
        <begin position="121"/>
        <end position="145"/>
    </location>
</feature>